<dbReference type="InterPro" id="IPR023393">
    <property type="entry name" value="START-like_dom_sf"/>
</dbReference>
<dbReference type="InterPro" id="IPR002913">
    <property type="entry name" value="START_lipid-bd_dom"/>
</dbReference>
<dbReference type="EMBL" id="CM007376">
    <property type="protein sequence ID" value="OIV95985.1"/>
    <property type="molecule type" value="Genomic_DNA"/>
</dbReference>
<gene>
    <name evidence="15" type="ORF">TanjilG_27089</name>
</gene>
<dbReference type="CDD" id="cd08875">
    <property type="entry name" value="START_ArGLABRA2_like"/>
    <property type="match status" value="1"/>
</dbReference>
<evidence type="ECO:0000256" key="1">
    <source>
        <dbReference type="ARBA" id="ARBA00004123"/>
    </source>
</evidence>
<evidence type="ECO:0000313" key="15">
    <source>
        <dbReference type="EMBL" id="OIV95985.1"/>
    </source>
</evidence>
<dbReference type="Gene3D" id="3.30.530.20">
    <property type="match status" value="1"/>
</dbReference>
<feature type="region of interest" description="Disordered" evidence="12">
    <location>
        <begin position="1"/>
        <end position="22"/>
    </location>
</feature>
<name>A0A4P1QW18_LUPAN</name>
<evidence type="ECO:0000256" key="3">
    <source>
        <dbReference type="ARBA" id="ARBA00023015"/>
    </source>
</evidence>
<dbReference type="InterPro" id="IPR057993">
    <property type="entry name" value="HD-Zip_IV_C"/>
</dbReference>
<sequence>MNSSMGGANGSGDGDFHNSMMRNHPSYQRLSLTQKAALERFMIDYPHPTERQRHQLAAEIGLEPKQIKFWVQNKRMQIKNQNERADNKALRIENSRIQNENQLIRDTMINILCPACRGLPCREEEHAQFSQRMRLENERLRTQCARVSGLLQRYLEKQISQQELQALLNATMGSSSQAPMLGSSINQGVPVPLPVPVPVPELPNNNVNFGPQIMHQEMLLPNQMMSNNNADMENRMMVEVGNAAMDELVKLMHINEPIWINSSVGNGKLILNREDYEKTFLRARHFNVPYVHVESSKSSTVVNMSPMKLIDMFLDSEKWANLFPTIVTKAEIVHVVQPGLLYNRSGALQLMYEKMHTLSHLVPSREFCFLRYCQQVGVDEWVICDVSYDIFGDNNNPISGCWRHPSGCMIQDMHNGSSIVTWIEHVEVDDRTQIHLLYKDLVNSSYAYGSERWIVELGRMCERFSLYCIESIPNQEVGGVINSTKGRRCIMNISQRMVKIFCENLTIPYNLDMQNITGEENSEVKISIRKCTELGQPHGMVVVAITSFWIPLPNQQVFEFLTDDNKRNQWDVLSDSTPVQRIVQISNGTHPSNYISIIQPFATTENNMLILQESFTDPTGSYIVYAPVDVASLDMALNDEESTMVAILPSGFVISGDGKSNTALGTMNNTNAEGSSGGGEGSLLTVALQILVCSLSDIARLDMRSVSRVNTILASVVSNVRNALNINNAE</sequence>
<keyword evidence="8 9" id="KW-0539">Nucleus</keyword>
<dbReference type="Pfam" id="PF25797">
    <property type="entry name" value="PDF2_C"/>
    <property type="match status" value="1"/>
</dbReference>
<dbReference type="InterPro" id="IPR042160">
    <property type="entry name" value="HD-Zip_IV"/>
</dbReference>
<organism evidence="15 16">
    <name type="scientific">Lupinus angustifolius</name>
    <name type="common">Narrow-leaved blue lupine</name>
    <dbReference type="NCBI Taxonomy" id="3871"/>
    <lineage>
        <taxon>Eukaryota</taxon>
        <taxon>Viridiplantae</taxon>
        <taxon>Streptophyta</taxon>
        <taxon>Embryophyta</taxon>
        <taxon>Tracheophyta</taxon>
        <taxon>Spermatophyta</taxon>
        <taxon>Magnoliopsida</taxon>
        <taxon>eudicotyledons</taxon>
        <taxon>Gunneridae</taxon>
        <taxon>Pentapetalae</taxon>
        <taxon>rosids</taxon>
        <taxon>fabids</taxon>
        <taxon>Fabales</taxon>
        <taxon>Fabaceae</taxon>
        <taxon>Papilionoideae</taxon>
        <taxon>50 kb inversion clade</taxon>
        <taxon>genistoids sensu lato</taxon>
        <taxon>core genistoids</taxon>
        <taxon>Genisteae</taxon>
        <taxon>Lupinus</taxon>
    </lineage>
</organism>
<dbReference type="Gramene" id="OIV95985">
    <property type="protein sequence ID" value="OIV95985"/>
    <property type="gene ID" value="TanjilG_27089"/>
</dbReference>
<dbReference type="GO" id="GO:0008289">
    <property type="term" value="F:lipid binding"/>
    <property type="evidence" value="ECO:0007669"/>
    <property type="project" value="InterPro"/>
</dbReference>
<dbReference type="InterPro" id="IPR001356">
    <property type="entry name" value="HD"/>
</dbReference>
<dbReference type="SUPFAM" id="SSF46689">
    <property type="entry name" value="Homeodomain-like"/>
    <property type="match status" value="1"/>
</dbReference>
<evidence type="ECO:0000256" key="10">
    <source>
        <dbReference type="RuleBase" id="RU000682"/>
    </source>
</evidence>
<keyword evidence="3" id="KW-0805">Transcription regulation</keyword>
<dbReference type="GO" id="GO:0005634">
    <property type="term" value="C:nucleus"/>
    <property type="evidence" value="ECO:0007669"/>
    <property type="project" value="UniProtKB-SubCell"/>
</dbReference>
<feature type="coiled-coil region" evidence="11">
    <location>
        <begin position="73"/>
        <end position="100"/>
    </location>
</feature>
<evidence type="ECO:0000256" key="12">
    <source>
        <dbReference type="SAM" id="MobiDB-lite"/>
    </source>
</evidence>
<dbReference type="PROSITE" id="PS50071">
    <property type="entry name" value="HOMEOBOX_2"/>
    <property type="match status" value="1"/>
</dbReference>
<dbReference type="Gene3D" id="1.10.10.60">
    <property type="entry name" value="Homeodomain-like"/>
    <property type="match status" value="1"/>
</dbReference>
<feature type="domain" description="Homeobox" evidence="13">
    <location>
        <begin position="21"/>
        <end position="81"/>
    </location>
</feature>
<evidence type="ECO:0000259" key="13">
    <source>
        <dbReference type="PROSITE" id="PS50071"/>
    </source>
</evidence>
<dbReference type="SUPFAM" id="SSF55961">
    <property type="entry name" value="Bet v1-like"/>
    <property type="match status" value="2"/>
</dbReference>
<dbReference type="SMART" id="SM00234">
    <property type="entry name" value="START"/>
    <property type="match status" value="1"/>
</dbReference>
<dbReference type="GO" id="GO:0000981">
    <property type="term" value="F:DNA-binding transcription factor activity, RNA polymerase II-specific"/>
    <property type="evidence" value="ECO:0007669"/>
    <property type="project" value="InterPro"/>
</dbReference>
<evidence type="ECO:0000256" key="6">
    <source>
        <dbReference type="ARBA" id="ARBA00023155"/>
    </source>
</evidence>
<evidence type="ECO:0000256" key="2">
    <source>
        <dbReference type="ARBA" id="ARBA00006789"/>
    </source>
</evidence>
<evidence type="ECO:0000259" key="14">
    <source>
        <dbReference type="PROSITE" id="PS50848"/>
    </source>
</evidence>
<dbReference type="STRING" id="3871.A0A4P1QW18"/>
<feature type="DNA-binding region" description="Homeobox" evidence="9">
    <location>
        <begin position="23"/>
        <end position="82"/>
    </location>
</feature>
<evidence type="ECO:0000313" key="16">
    <source>
        <dbReference type="Proteomes" id="UP000188354"/>
    </source>
</evidence>
<proteinExistence type="inferred from homology"/>
<evidence type="ECO:0000256" key="5">
    <source>
        <dbReference type="ARBA" id="ARBA00023125"/>
    </source>
</evidence>
<dbReference type="Pfam" id="PF00046">
    <property type="entry name" value="Homeodomain"/>
    <property type="match status" value="1"/>
</dbReference>
<dbReference type="InterPro" id="IPR017970">
    <property type="entry name" value="Homeobox_CS"/>
</dbReference>
<protein>
    <recommendedName>
        <fullName evidence="17">Homeobox domain-containing protein</fullName>
    </recommendedName>
</protein>
<keyword evidence="16" id="KW-1185">Reference proteome</keyword>
<evidence type="ECO:0000256" key="4">
    <source>
        <dbReference type="ARBA" id="ARBA00023054"/>
    </source>
</evidence>
<dbReference type="PROSITE" id="PS00027">
    <property type="entry name" value="HOMEOBOX_1"/>
    <property type="match status" value="1"/>
</dbReference>
<feature type="domain" description="START" evidence="14">
    <location>
        <begin position="230"/>
        <end position="466"/>
    </location>
</feature>
<comment type="subcellular location">
    <subcellularLocation>
        <location evidence="1 9 10">Nucleus</location>
    </subcellularLocation>
</comment>
<keyword evidence="7" id="KW-0804">Transcription</keyword>
<dbReference type="CDD" id="cd00086">
    <property type="entry name" value="homeodomain"/>
    <property type="match status" value="1"/>
</dbReference>
<reference evidence="15 16" key="1">
    <citation type="journal article" date="2017" name="Plant Biotechnol. J.">
        <title>A comprehensive draft genome sequence for lupin (Lupinus angustifolius), an emerging health food: insights into plant-microbe interactions and legume evolution.</title>
        <authorList>
            <person name="Hane J.K."/>
            <person name="Ming Y."/>
            <person name="Kamphuis L.G."/>
            <person name="Nelson M.N."/>
            <person name="Garg G."/>
            <person name="Atkins C.A."/>
            <person name="Bayer P.E."/>
            <person name="Bravo A."/>
            <person name="Bringans S."/>
            <person name="Cannon S."/>
            <person name="Edwards D."/>
            <person name="Foley R."/>
            <person name="Gao L.L."/>
            <person name="Harrison M.J."/>
            <person name="Huang W."/>
            <person name="Hurgobin B."/>
            <person name="Li S."/>
            <person name="Liu C.W."/>
            <person name="McGrath A."/>
            <person name="Morahan G."/>
            <person name="Murray J."/>
            <person name="Weller J."/>
            <person name="Jian J."/>
            <person name="Singh K.B."/>
        </authorList>
    </citation>
    <scope>NUCLEOTIDE SEQUENCE [LARGE SCALE GENOMIC DNA]</scope>
    <source>
        <strain evidence="16">cv. Tanjil</strain>
        <tissue evidence="15">Whole plant</tissue>
    </source>
</reference>
<evidence type="ECO:0000256" key="9">
    <source>
        <dbReference type="PROSITE-ProRule" id="PRU00108"/>
    </source>
</evidence>
<evidence type="ECO:0000256" key="8">
    <source>
        <dbReference type="ARBA" id="ARBA00023242"/>
    </source>
</evidence>
<dbReference type="GO" id="GO:0003677">
    <property type="term" value="F:DNA binding"/>
    <property type="evidence" value="ECO:0007669"/>
    <property type="project" value="UniProtKB-UniRule"/>
</dbReference>
<dbReference type="Proteomes" id="UP000188354">
    <property type="component" value="Chromosome LG16"/>
</dbReference>
<accession>A0A4P1QW18</accession>
<dbReference type="AlphaFoldDB" id="A0A4P1QW18"/>
<dbReference type="PANTHER" id="PTHR45654">
    <property type="entry name" value="HOMEOBOX-LEUCINE ZIPPER PROTEIN MERISTEM L1"/>
    <property type="match status" value="1"/>
</dbReference>
<dbReference type="Pfam" id="PF01852">
    <property type="entry name" value="START"/>
    <property type="match status" value="1"/>
</dbReference>
<keyword evidence="4 11" id="KW-0175">Coiled coil</keyword>
<comment type="similarity">
    <text evidence="2">Belongs to the HD-ZIP homeobox family. Class IV subfamily.</text>
</comment>
<evidence type="ECO:0000256" key="7">
    <source>
        <dbReference type="ARBA" id="ARBA00023163"/>
    </source>
</evidence>
<dbReference type="PANTHER" id="PTHR45654:SF9">
    <property type="entry name" value="HOMEOBOX-LEUCINE ZIPPER PROTEIN HDG10-RELATED"/>
    <property type="match status" value="1"/>
</dbReference>
<keyword evidence="6 9" id="KW-0371">Homeobox</keyword>
<evidence type="ECO:0000256" key="11">
    <source>
        <dbReference type="SAM" id="Coils"/>
    </source>
</evidence>
<dbReference type="SMART" id="SM00389">
    <property type="entry name" value="HOX"/>
    <property type="match status" value="1"/>
</dbReference>
<dbReference type="InterPro" id="IPR009057">
    <property type="entry name" value="Homeodomain-like_sf"/>
</dbReference>
<dbReference type="PROSITE" id="PS50848">
    <property type="entry name" value="START"/>
    <property type="match status" value="1"/>
</dbReference>
<keyword evidence="5 9" id="KW-0238">DNA-binding</keyword>
<evidence type="ECO:0008006" key="17">
    <source>
        <dbReference type="Google" id="ProtNLM"/>
    </source>
</evidence>